<evidence type="ECO:0000313" key="1">
    <source>
        <dbReference type="EMBL" id="MDT3674832.1"/>
    </source>
</evidence>
<keyword evidence="2" id="KW-1185">Reference proteome</keyword>
<comment type="caution">
    <text evidence="1">The sequence shown here is derived from an EMBL/GenBank/DDBJ whole genome shotgun (WGS) entry which is preliminary data.</text>
</comment>
<dbReference type="EMBL" id="JAVSJA010000001">
    <property type="protein sequence ID" value="MDT3674832.1"/>
    <property type="molecule type" value="Genomic_DNA"/>
</dbReference>
<organism evidence="1 2">
    <name type="scientific">Microcystis wesenbergii NRERC-220</name>
    <dbReference type="NCBI Taxonomy" id="3068991"/>
    <lineage>
        <taxon>Bacteria</taxon>
        <taxon>Bacillati</taxon>
        <taxon>Cyanobacteriota</taxon>
        <taxon>Cyanophyceae</taxon>
        <taxon>Oscillatoriophycideae</taxon>
        <taxon>Chroococcales</taxon>
        <taxon>Microcystaceae</taxon>
        <taxon>Microcystis</taxon>
    </lineage>
</organism>
<accession>A0ABU3HJW7</accession>
<sequence length="51" mass="5941">MIKSHLNYLPKSVNIAILKIKKETQQKNKRIEIAIAIFKSYSNHSNYRPLG</sequence>
<proteinExistence type="predicted"/>
<dbReference type="Proteomes" id="UP001180650">
    <property type="component" value="Unassembled WGS sequence"/>
</dbReference>
<dbReference type="RefSeq" id="WP_287969755.1">
    <property type="nucleotide sequence ID" value="NZ_JAVSJA010000001.1"/>
</dbReference>
<name>A0ABU3HJW7_9CHRO</name>
<evidence type="ECO:0000313" key="2">
    <source>
        <dbReference type="Proteomes" id="UP001180650"/>
    </source>
</evidence>
<reference evidence="1" key="1">
    <citation type="submission" date="2023-08" db="EMBL/GenBank/DDBJ databases">
        <authorList>
            <person name="Park H.-K."/>
            <person name="Kim I.-S."/>
        </authorList>
    </citation>
    <scope>NUCLEOTIDE SEQUENCE</scope>
    <source>
        <strain evidence="1">NRERC-220</strain>
    </source>
</reference>
<evidence type="ECO:0008006" key="3">
    <source>
        <dbReference type="Google" id="ProtNLM"/>
    </source>
</evidence>
<protein>
    <recommendedName>
        <fullName evidence="3">Transposase</fullName>
    </recommendedName>
</protein>
<gene>
    <name evidence="1" type="ORF">RAM70_09940</name>
</gene>